<comment type="caution">
    <text evidence="5">The sequence shown here is derived from an EMBL/GenBank/DDBJ whole genome shotgun (WGS) entry which is preliminary data.</text>
</comment>
<dbReference type="PANTHER" id="PTHR30349:SF64">
    <property type="entry name" value="PROPHAGE INTEGRASE INTD-RELATED"/>
    <property type="match status" value="1"/>
</dbReference>
<evidence type="ECO:0000256" key="3">
    <source>
        <dbReference type="ARBA" id="ARBA00023172"/>
    </source>
</evidence>
<dbReference type="Gene3D" id="1.10.443.10">
    <property type="entry name" value="Intergrase catalytic core"/>
    <property type="match status" value="1"/>
</dbReference>
<dbReference type="GO" id="GO:0015074">
    <property type="term" value="P:DNA integration"/>
    <property type="evidence" value="ECO:0007669"/>
    <property type="project" value="InterPro"/>
</dbReference>
<dbReference type="InterPro" id="IPR002104">
    <property type="entry name" value="Integrase_catalytic"/>
</dbReference>
<evidence type="ECO:0000313" key="5">
    <source>
        <dbReference type="EMBL" id="PQJ10514.1"/>
    </source>
</evidence>
<dbReference type="SUPFAM" id="SSF56349">
    <property type="entry name" value="DNA breaking-rejoining enzymes"/>
    <property type="match status" value="1"/>
</dbReference>
<dbReference type="Pfam" id="PF17293">
    <property type="entry name" value="Arm-DNA-bind_5"/>
    <property type="match status" value="1"/>
</dbReference>
<dbReference type="InterPro" id="IPR010998">
    <property type="entry name" value="Integrase_recombinase_N"/>
</dbReference>
<dbReference type="GO" id="GO:0003677">
    <property type="term" value="F:DNA binding"/>
    <property type="evidence" value="ECO:0007669"/>
    <property type="project" value="UniProtKB-KW"/>
</dbReference>
<dbReference type="InterPro" id="IPR011010">
    <property type="entry name" value="DNA_brk_join_enz"/>
</dbReference>
<dbReference type="EMBL" id="PPSL01000003">
    <property type="protein sequence ID" value="PQJ10514.1"/>
    <property type="molecule type" value="Genomic_DNA"/>
</dbReference>
<dbReference type="Pfam" id="PF13102">
    <property type="entry name" value="Phage_int_SAM_5"/>
    <property type="match status" value="1"/>
</dbReference>
<dbReference type="AlphaFoldDB" id="A0A2S7SUU8"/>
<proteinExistence type="inferred from homology"/>
<name>A0A2S7SUU8_9BACT</name>
<comment type="similarity">
    <text evidence="1">Belongs to the 'phage' integrase family.</text>
</comment>
<accession>A0A2S7SUU8</accession>
<evidence type="ECO:0000256" key="2">
    <source>
        <dbReference type="ARBA" id="ARBA00023125"/>
    </source>
</evidence>
<reference evidence="5 6" key="1">
    <citation type="submission" date="2018-01" db="EMBL/GenBank/DDBJ databases">
        <title>A novel member of the phylum Bacteroidetes isolated from glacier ice.</title>
        <authorList>
            <person name="Liu Q."/>
            <person name="Xin Y.-H."/>
        </authorList>
    </citation>
    <scope>NUCLEOTIDE SEQUENCE [LARGE SCALE GENOMIC DNA]</scope>
    <source>
        <strain evidence="5 6">RB1R16</strain>
    </source>
</reference>
<dbReference type="OrthoDB" id="892893at2"/>
<dbReference type="GO" id="GO:0006310">
    <property type="term" value="P:DNA recombination"/>
    <property type="evidence" value="ECO:0007669"/>
    <property type="project" value="UniProtKB-KW"/>
</dbReference>
<dbReference type="InterPro" id="IPR050090">
    <property type="entry name" value="Tyrosine_recombinase_XerCD"/>
</dbReference>
<dbReference type="CDD" id="cd01185">
    <property type="entry name" value="INTN1_C_like"/>
    <property type="match status" value="1"/>
</dbReference>
<dbReference type="PROSITE" id="PS51898">
    <property type="entry name" value="TYR_RECOMBINASE"/>
    <property type="match status" value="1"/>
</dbReference>
<sequence length="513" mass="59072">MGYAIRNFNSPHNVRQTGYNTERQTPIAGDLTGVQKTKTGGYTGRQTLNTEGQTTLTIQQQTMRKIIFYFLLDSTFQKGVDIIAAKRKRKAGKNIDSFYNPNPTSIYIGCTVNTVYVKINTGLKIRPADWDFNLQEPSRKYPNRLEFNAFLQKAKLKIERDYLILLTNDSPITPKVIKKIMVGAFIGEKAKPVEKINFWKVFEEFMQEKAKGTKSATITKYNSTRKSLEGFESKNYALSFEKMTMKFYLDYRTYSIEVQKHLNNTIGKNLRNIKTFLAWAEIHPKKYVTNNEYKRFKCETDEPEPIYLNASELAKFESYKGSSSGQAKSRDIFVFQCYTGQRIGDILSLRKQDIRLIENGPSKEWVLYQQKGNKKYPIYIPILDIAEGILDRYCKDINDNDIVFAGQCAVIVNRNIKKIAKEVKIDTVITKVNYSGKERIQLTQPKYSFIGTHTARKTFISLSLQWGMRPEQLKAITGHTSVKQMTPYIGNDKANLTKDLKAKWNKNEPTSEN</sequence>
<dbReference type="InterPro" id="IPR013762">
    <property type="entry name" value="Integrase-like_cat_sf"/>
</dbReference>
<feature type="domain" description="Tyr recombinase" evidence="4">
    <location>
        <begin position="303"/>
        <end position="501"/>
    </location>
</feature>
<dbReference type="InterPro" id="IPR035386">
    <property type="entry name" value="Arm-DNA-bind_5"/>
</dbReference>
<keyword evidence="3" id="KW-0233">DNA recombination</keyword>
<dbReference type="Gene3D" id="1.10.150.130">
    <property type="match status" value="1"/>
</dbReference>
<evidence type="ECO:0000313" key="6">
    <source>
        <dbReference type="Proteomes" id="UP000239872"/>
    </source>
</evidence>
<dbReference type="PANTHER" id="PTHR30349">
    <property type="entry name" value="PHAGE INTEGRASE-RELATED"/>
    <property type="match status" value="1"/>
</dbReference>
<evidence type="ECO:0000259" key="4">
    <source>
        <dbReference type="PROSITE" id="PS51898"/>
    </source>
</evidence>
<dbReference type="Pfam" id="PF00589">
    <property type="entry name" value="Phage_integrase"/>
    <property type="match status" value="1"/>
</dbReference>
<dbReference type="InterPro" id="IPR025269">
    <property type="entry name" value="SAM-like_dom"/>
</dbReference>
<evidence type="ECO:0000256" key="1">
    <source>
        <dbReference type="ARBA" id="ARBA00008857"/>
    </source>
</evidence>
<organism evidence="5 6">
    <name type="scientific">Flavipsychrobacter stenotrophus</name>
    <dbReference type="NCBI Taxonomy" id="2077091"/>
    <lineage>
        <taxon>Bacteria</taxon>
        <taxon>Pseudomonadati</taxon>
        <taxon>Bacteroidota</taxon>
        <taxon>Chitinophagia</taxon>
        <taxon>Chitinophagales</taxon>
        <taxon>Chitinophagaceae</taxon>
        <taxon>Flavipsychrobacter</taxon>
    </lineage>
</organism>
<protein>
    <recommendedName>
        <fullName evidence="4">Tyr recombinase domain-containing protein</fullName>
    </recommendedName>
</protein>
<gene>
    <name evidence="5" type="ORF">CJD36_011095</name>
</gene>
<keyword evidence="6" id="KW-1185">Reference proteome</keyword>
<dbReference type="RefSeq" id="WP_105039242.1">
    <property type="nucleotide sequence ID" value="NZ_PPSL01000003.1"/>
</dbReference>
<dbReference type="Proteomes" id="UP000239872">
    <property type="component" value="Unassembled WGS sequence"/>
</dbReference>
<keyword evidence="2" id="KW-0238">DNA-binding</keyword>